<evidence type="ECO:0000256" key="9">
    <source>
        <dbReference type="SAM" id="Phobius"/>
    </source>
</evidence>
<reference evidence="11" key="1">
    <citation type="submission" date="2016-10" db="EMBL/GenBank/DDBJ databases">
        <authorList>
            <person name="de Groot N.N."/>
        </authorList>
    </citation>
    <scope>NUCLEOTIDE SEQUENCE</scope>
</reference>
<keyword evidence="3" id="KW-0813">Transport</keyword>
<dbReference type="PANTHER" id="PTHR30625:SF15">
    <property type="entry name" value="BIOPOLYMER TRANSPORT PROTEIN EXBB"/>
    <property type="match status" value="1"/>
</dbReference>
<dbReference type="GO" id="GO:0017038">
    <property type="term" value="P:protein import"/>
    <property type="evidence" value="ECO:0007669"/>
    <property type="project" value="TreeGrafter"/>
</dbReference>
<keyword evidence="4" id="KW-1003">Cell membrane</keyword>
<organism evidence="11">
    <name type="scientific">hydrothermal vent metagenome</name>
    <dbReference type="NCBI Taxonomy" id="652676"/>
    <lineage>
        <taxon>unclassified sequences</taxon>
        <taxon>metagenomes</taxon>
        <taxon>ecological metagenomes</taxon>
    </lineage>
</organism>
<feature type="domain" description="MotA/TolQ/ExbB proton channel" evidence="10">
    <location>
        <begin position="68"/>
        <end position="177"/>
    </location>
</feature>
<comment type="similarity">
    <text evidence="2">Belongs to the ExbB/TolQ family.</text>
</comment>
<evidence type="ECO:0000259" key="10">
    <source>
        <dbReference type="Pfam" id="PF01618"/>
    </source>
</evidence>
<evidence type="ECO:0000256" key="1">
    <source>
        <dbReference type="ARBA" id="ARBA00004651"/>
    </source>
</evidence>
<feature type="transmembrane region" description="Helical" evidence="9">
    <location>
        <begin position="97"/>
        <end position="121"/>
    </location>
</feature>
<keyword evidence="5 9" id="KW-0812">Transmembrane</keyword>
<evidence type="ECO:0000256" key="7">
    <source>
        <dbReference type="ARBA" id="ARBA00022989"/>
    </source>
</evidence>
<feature type="transmembrane region" description="Helical" evidence="9">
    <location>
        <begin position="133"/>
        <end position="159"/>
    </location>
</feature>
<accession>A0A1W1D2W7</accession>
<proteinExistence type="inferred from homology"/>
<name>A0A1W1D2W7_9ZZZZ</name>
<dbReference type="AlphaFoldDB" id="A0A1W1D2W7"/>
<evidence type="ECO:0000256" key="4">
    <source>
        <dbReference type="ARBA" id="ARBA00022475"/>
    </source>
</evidence>
<evidence type="ECO:0000256" key="3">
    <source>
        <dbReference type="ARBA" id="ARBA00022448"/>
    </source>
</evidence>
<evidence type="ECO:0000313" key="11">
    <source>
        <dbReference type="EMBL" id="SFV74995.1"/>
    </source>
</evidence>
<dbReference type="EMBL" id="FPHP01000011">
    <property type="protein sequence ID" value="SFV74995.1"/>
    <property type="molecule type" value="Genomic_DNA"/>
</dbReference>
<evidence type="ECO:0000256" key="5">
    <source>
        <dbReference type="ARBA" id="ARBA00022692"/>
    </source>
</evidence>
<evidence type="ECO:0000256" key="2">
    <source>
        <dbReference type="ARBA" id="ARBA00010442"/>
    </source>
</evidence>
<dbReference type="GO" id="GO:0005886">
    <property type="term" value="C:plasma membrane"/>
    <property type="evidence" value="ECO:0007669"/>
    <property type="project" value="UniProtKB-SubCell"/>
</dbReference>
<sequence>MINAFIDFYLKSHPITLSVLALLSIYFLVLNWVFFYRYFSIGSWVQKERASLESLLMGASSVSETSFLKSFLKTTTHISKEIFDLAMLAATKETTKGLVILSIFASTSPFIGLFGTVVSILDTFSHIGTINGGMSIIASGVSDALVATAAGIFVAIFAYTYHQILKRKSFELVTLLQMQCDAILSQNNNSESM</sequence>
<evidence type="ECO:0000256" key="8">
    <source>
        <dbReference type="ARBA" id="ARBA00023136"/>
    </source>
</evidence>
<gene>
    <name evidence="11" type="ORF">MNB_SM-3-129</name>
</gene>
<dbReference type="InterPro" id="IPR002898">
    <property type="entry name" value="MotA_ExbB_proton_chnl"/>
</dbReference>
<dbReference type="InterPro" id="IPR050790">
    <property type="entry name" value="ExbB/TolQ_transport"/>
</dbReference>
<keyword evidence="7 9" id="KW-1133">Transmembrane helix</keyword>
<protein>
    <submittedName>
        <fullName evidence="11">MotA/TolQ/ExbB proton channel family protein</fullName>
    </submittedName>
</protein>
<dbReference type="Pfam" id="PF01618">
    <property type="entry name" value="MotA_ExbB"/>
    <property type="match status" value="1"/>
</dbReference>
<keyword evidence="6" id="KW-0653">Protein transport</keyword>
<keyword evidence="8 9" id="KW-0472">Membrane</keyword>
<comment type="subcellular location">
    <subcellularLocation>
        <location evidence="1">Cell membrane</location>
        <topology evidence="1">Multi-pass membrane protein</topology>
    </subcellularLocation>
</comment>
<evidence type="ECO:0000256" key="6">
    <source>
        <dbReference type="ARBA" id="ARBA00022927"/>
    </source>
</evidence>
<dbReference type="PANTHER" id="PTHR30625">
    <property type="entry name" value="PROTEIN TOLQ"/>
    <property type="match status" value="1"/>
</dbReference>
<feature type="transmembrane region" description="Helical" evidence="9">
    <location>
        <begin position="15"/>
        <end position="39"/>
    </location>
</feature>